<dbReference type="CDD" id="cd06156">
    <property type="entry name" value="eu_AANH_C_2"/>
    <property type="match status" value="1"/>
</dbReference>
<dbReference type="SUPFAM" id="SSF52402">
    <property type="entry name" value="Adenine nucleotide alpha hydrolases-like"/>
    <property type="match status" value="1"/>
</dbReference>
<evidence type="ECO:0000313" key="3">
    <source>
        <dbReference type="Proteomes" id="UP000319663"/>
    </source>
</evidence>
<dbReference type="Gene3D" id="3.30.1330.40">
    <property type="entry name" value="RutC-like"/>
    <property type="match status" value="2"/>
</dbReference>
<dbReference type="InterPro" id="IPR035959">
    <property type="entry name" value="RutC-like_sf"/>
</dbReference>
<dbReference type="GO" id="GO:0017183">
    <property type="term" value="P:protein histidyl modification to diphthamide"/>
    <property type="evidence" value="ECO:0007669"/>
    <property type="project" value="TreeGrafter"/>
</dbReference>
<dbReference type="STRING" id="5098.A0A507R001"/>
<dbReference type="CDD" id="cd06155">
    <property type="entry name" value="eu_AANH_C_1"/>
    <property type="match status" value="1"/>
</dbReference>
<dbReference type="EMBL" id="VIFY01000046">
    <property type="protein sequence ID" value="TQB73352.1"/>
    <property type="molecule type" value="Genomic_DNA"/>
</dbReference>
<sequence>MYPFLPPPVERKSLAAATDVSVDEAGLLDDMASVGCEARIIKVASGGLDGGFLWEDVSSSSSGVRRRLVKAMSRFVGYGDSGQNNPGGGVRGAVLGEGGEYETLALDGPGFLWKGRIEIPEGGREEGVGEGGVGYLRLKGARCVEKTPGEREDGKGPEMVRRPGLLDGWFEDVLGGVHVEDYRDISVSESATERGATTSGSKIESTQLHGAGIWTISNLTAPEAGPGTDEQMQAIIHKVKRILQEECPAGSRSTEDIVFATLLLGSMTDFALVNSMYVSLFKKPNPPARAAVGCGSSLPQGVSVMISFVIDLGPRSLRDGLHVQSRSYWAPANIGPYSQAISIPFPRNSNTRLVYIAGQIPLEPASMELITTESDQQSWFDGYSLRAVLALQHLWRVGTAMQVDWWAGAIAYLTGDENMDTKALVAWHVWEKMHGQEASDGDNEDDDEPVLDAWDIKYGRRAEEAIPSTRSKRPSPPNFDLVRSSDGTSAGTGTGTPPFLAVQVDQLPRASDVEWQGLGVRCSRVEIKTDSDNSHTMHVQVDEENGNGNRAERMIFSGIEIDMKQAGPKFEDSLHKVLAECTKTAHVISHAVLYTTQTVSSETWPGPIIPCRRVWGPEGRKLAAGIFLQRTY</sequence>
<dbReference type="AlphaFoldDB" id="A0A507R001"/>
<dbReference type="FunFam" id="3.90.1490.10:FF:000004">
    <property type="entry name" value="ATP binding L-PSP endoribonuclease family protein"/>
    <property type="match status" value="1"/>
</dbReference>
<gene>
    <name evidence="2" type="ORF">MPDQ_005937</name>
</gene>
<dbReference type="PANTHER" id="PTHR12196:SF2">
    <property type="entry name" value="DIPHTHINE--AMMONIA LIGASE"/>
    <property type="match status" value="1"/>
</dbReference>
<dbReference type="Pfam" id="PF01042">
    <property type="entry name" value="Ribonuc_L-PSP"/>
    <property type="match status" value="1"/>
</dbReference>
<feature type="region of interest" description="Disordered" evidence="1">
    <location>
        <begin position="464"/>
        <end position="496"/>
    </location>
</feature>
<comment type="caution">
    <text evidence="2">The sequence shown here is derived from an EMBL/GenBank/DDBJ whole genome shotgun (WGS) entry which is preliminary data.</text>
</comment>
<dbReference type="Gene3D" id="3.90.1490.10">
    <property type="entry name" value="putative n-type atp pyrophosphatase, domain 2"/>
    <property type="match status" value="1"/>
</dbReference>
<dbReference type="SUPFAM" id="SSF55298">
    <property type="entry name" value="YjgF-like"/>
    <property type="match status" value="2"/>
</dbReference>
<dbReference type="InterPro" id="IPR006175">
    <property type="entry name" value="YjgF/YER057c/UK114"/>
</dbReference>
<evidence type="ECO:0000313" key="2">
    <source>
        <dbReference type="EMBL" id="TQB73352.1"/>
    </source>
</evidence>
<reference evidence="2 3" key="1">
    <citation type="submission" date="2019-06" db="EMBL/GenBank/DDBJ databases">
        <title>Wine fermentation using esterase from Monascus purpureus.</title>
        <authorList>
            <person name="Geng C."/>
            <person name="Zhang Y."/>
        </authorList>
    </citation>
    <scope>NUCLEOTIDE SEQUENCE [LARGE SCALE GENOMIC DNA]</scope>
    <source>
        <strain evidence="2">HQ1</strain>
    </source>
</reference>
<organism evidence="2 3">
    <name type="scientific">Monascus purpureus</name>
    <name type="common">Red mold</name>
    <name type="synonym">Monascus anka</name>
    <dbReference type="NCBI Taxonomy" id="5098"/>
    <lineage>
        <taxon>Eukaryota</taxon>
        <taxon>Fungi</taxon>
        <taxon>Dikarya</taxon>
        <taxon>Ascomycota</taxon>
        <taxon>Pezizomycotina</taxon>
        <taxon>Eurotiomycetes</taxon>
        <taxon>Eurotiomycetidae</taxon>
        <taxon>Eurotiales</taxon>
        <taxon>Aspergillaceae</taxon>
        <taxon>Monascus</taxon>
    </lineage>
</organism>
<proteinExistence type="predicted"/>
<evidence type="ECO:0000256" key="1">
    <source>
        <dbReference type="SAM" id="MobiDB-lite"/>
    </source>
</evidence>
<accession>A0A507R001</accession>
<name>A0A507R001_MONPU</name>
<dbReference type="Proteomes" id="UP000319663">
    <property type="component" value="Unassembled WGS sequence"/>
</dbReference>
<dbReference type="GO" id="GO:0017178">
    <property type="term" value="F:diphthine-ammonia ligase activity"/>
    <property type="evidence" value="ECO:0007669"/>
    <property type="project" value="TreeGrafter"/>
</dbReference>
<dbReference type="InterPro" id="IPR030662">
    <property type="entry name" value="DPH6/MJ0570"/>
</dbReference>
<keyword evidence="3" id="KW-1185">Reference proteome</keyword>
<dbReference type="PANTHER" id="PTHR12196">
    <property type="entry name" value="DOMAIN OF UNKNOWN FUNCTION 71 DUF71 -CONTAINING PROTEIN"/>
    <property type="match status" value="1"/>
</dbReference>
<protein>
    <submittedName>
        <fullName evidence="2">Uncharacterized protein</fullName>
    </submittedName>
</protein>